<dbReference type="SUPFAM" id="SSF53335">
    <property type="entry name" value="S-adenosyl-L-methionine-dependent methyltransferases"/>
    <property type="match status" value="1"/>
</dbReference>
<organism evidence="4 5">
    <name type="scientific">candidate division WS6 bacterium GW2011_GWA2_37_6</name>
    <dbReference type="NCBI Taxonomy" id="1619087"/>
    <lineage>
        <taxon>Bacteria</taxon>
        <taxon>Candidatus Dojkabacteria</taxon>
    </lineage>
</organism>
<dbReference type="PROSITE" id="PS01261">
    <property type="entry name" value="UPF0020"/>
    <property type="match status" value="1"/>
</dbReference>
<protein>
    <recommendedName>
        <fullName evidence="3">Ribosomal RNA large subunit methyltransferase K/L-like methyltransferase domain-containing protein</fullName>
    </recommendedName>
</protein>
<evidence type="ECO:0000256" key="1">
    <source>
        <dbReference type="ARBA" id="ARBA00022603"/>
    </source>
</evidence>
<evidence type="ECO:0000313" key="5">
    <source>
        <dbReference type="Proteomes" id="UP000034852"/>
    </source>
</evidence>
<evidence type="ECO:0000313" key="4">
    <source>
        <dbReference type="EMBL" id="KKQ34271.1"/>
    </source>
</evidence>
<dbReference type="CDD" id="cd02440">
    <property type="entry name" value="AdoMet_MTases"/>
    <property type="match status" value="1"/>
</dbReference>
<proteinExistence type="predicted"/>
<dbReference type="PANTHER" id="PTHR13370:SF3">
    <property type="entry name" value="TRNA (GUANINE(10)-N2)-METHYLTRANSFERASE HOMOLOG"/>
    <property type="match status" value="1"/>
</dbReference>
<dbReference type="Gene3D" id="3.40.50.150">
    <property type="entry name" value="Vaccinia Virus protein VP39"/>
    <property type="match status" value="1"/>
</dbReference>
<dbReference type="AlphaFoldDB" id="A0A0G0K0V7"/>
<dbReference type="Pfam" id="PF01170">
    <property type="entry name" value="UPF0020"/>
    <property type="match status" value="1"/>
</dbReference>
<name>A0A0G0K0V7_9BACT</name>
<feature type="domain" description="Ribosomal RNA large subunit methyltransferase K/L-like methyltransferase" evidence="3">
    <location>
        <begin position="194"/>
        <end position="283"/>
    </location>
</feature>
<dbReference type="InterPro" id="IPR000241">
    <property type="entry name" value="RlmKL-like_Mtase"/>
</dbReference>
<dbReference type="GO" id="GO:0008168">
    <property type="term" value="F:methyltransferase activity"/>
    <property type="evidence" value="ECO:0007669"/>
    <property type="project" value="UniProtKB-KW"/>
</dbReference>
<dbReference type="EMBL" id="LBTH01000065">
    <property type="protein sequence ID" value="KKQ34271.1"/>
    <property type="molecule type" value="Genomic_DNA"/>
</dbReference>
<dbReference type="InterPro" id="IPR029063">
    <property type="entry name" value="SAM-dependent_MTases_sf"/>
</dbReference>
<sequence>MSSKYIFVLGRDQNLAKLEIVSILKQAEFDYEIEIDGANYLVITFKDKLNVNALMQRLAGTVRIAEVFSEPEGVTLQNFDVDLDIDIDKLDIYFPNKFNYTVHSLDDDAKLESEVYQLFKAHFKKYKIKAIKKSFSFSRKIGEDFEFLLVRENDSNNADANTSANANAGKILLARSVAAPDPNIYMEKDNDRPARKFTHGTSFRLAQMMVNILDVPLGKTVIDPFCGTGTFIIEGLLKGYNMIGIDIEQPLIEASKQNLNWAKKRFGFEGKYELIQADSTEVKFNADGCVFEPYMGEFLKKLPNFEKAKKDIEKLEKFYAKFFRNLTKNLNSASEYKNNARIVCILPYYRTNDNRLVHLSDRFFTQLPFKHVDLEKEFGLNLLNPIEYFTPSGSMISRQLHIFE</sequence>
<dbReference type="Proteomes" id="UP000034852">
    <property type="component" value="Unassembled WGS sequence"/>
</dbReference>
<dbReference type="GO" id="GO:0005737">
    <property type="term" value="C:cytoplasm"/>
    <property type="evidence" value="ECO:0007669"/>
    <property type="project" value="TreeGrafter"/>
</dbReference>
<dbReference type="PANTHER" id="PTHR13370">
    <property type="entry name" value="RNA METHYLASE-RELATED"/>
    <property type="match status" value="1"/>
</dbReference>
<evidence type="ECO:0000259" key="3">
    <source>
        <dbReference type="Pfam" id="PF01170"/>
    </source>
</evidence>
<reference evidence="4 5" key="1">
    <citation type="journal article" date="2015" name="Nature">
        <title>rRNA introns, odd ribosomes, and small enigmatic genomes across a large radiation of phyla.</title>
        <authorList>
            <person name="Brown C.T."/>
            <person name="Hug L.A."/>
            <person name="Thomas B.C."/>
            <person name="Sharon I."/>
            <person name="Castelle C.J."/>
            <person name="Singh A."/>
            <person name="Wilkins M.J."/>
            <person name="Williams K.H."/>
            <person name="Banfield J.F."/>
        </authorList>
    </citation>
    <scope>NUCLEOTIDE SEQUENCE [LARGE SCALE GENOMIC DNA]</scope>
</reference>
<accession>A0A0G0K0V7</accession>
<gene>
    <name evidence="4" type="ORF">US52_C0065G0006</name>
</gene>
<dbReference type="InterPro" id="IPR053943">
    <property type="entry name" value="RlmKL-like_Mtase_CS"/>
</dbReference>
<evidence type="ECO:0000256" key="2">
    <source>
        <dbReference type="ARBA" id="ARBA00022679"/>
    </source>
</evidence>
<keyword evidence="2" id="KW-0808">Transferase</keyword>
<comment type="caution">
    <text evidence="4">The sequence shown here is derived from an EMBL/GenBank/DDBJ whole genome shotgun (WGS) entry which is preliminary data.</text>
</comment>
<keyword evidence="1" id="KW-0489">Methyltransferase</keyword>
<dbReference type="GO" id="GO:0032259">
    <property type="term" value="P:methylation"/>
    <property type="evidence" value="ECO:0007669"/>
    <property type="project" value="UniProtKB-KW"/>
</dbReference>